<keyword evidence="1" id="KW-0328">Glycosyltransferase</keyword>
<dbReference type="Proteomes" id="UP000515819">
    <property type="component" value="Chromosome"/>
</dbReference>
<dbReference type="AlphaFoldDB" id="A0A7G9FMY1"/>
<dbReference type="Pfam" id="PF00535">
    <property type="entry name" value="Glycos_transf_2"/>
    <property type="match status" value="1"/>
</dbReference>
<feature type="domain" description="Glycosyltransferase 2-like" evidence="3">
    <location>
        <begin position="5"/>
        <end position="158"/>
    </location>
</feature>
<dbReference type="PANTHER" id="PTHR22916">
    <property type="entry name" value="GLYCOSYLTRANSFERASE"/>
    <property type="match status" value="1"/>
</dbReference>
<name>A0A7G9FMY1_9FIRM</name>
<reference evidence="4 5" key="1">
    <citation type="submission" date="2020-08" db="EMBL/GenBank/DDBJ databases">
        <authorList>
            <person name="Liu C."/>
            <person name="Sun Q."/>
        </authorList>
    </citation>
    <scope>NUCLEOTIDE SEQUENCE [LARGE SCALE GENOMIC DNA]</scope>
    <source>
        <strain evidence="4 5">NSJ-4</strain>
    </source>
</reference>
<dbReference type="InterPro" id="IPR029044">
    <property type="entry name" value="Nucleotide-diphossugar_trans"/>
</dbReference>
<dbReference type="InterPro" id="IPR001173">
    <property type="entry name" value="Glyco_trans_2-like"/>
</dbReference>
<sequence length="209" mass="23915">MDKISIIVPVYNAEKYLPICLDSIVSQTYKNLQIILVDDGSTDKSSKICDTYAEADSRILTIHQENHGAVYARNIGIENAEGEYIAFADADDWLESNMIERLYKSLMINDADVSMCGRREDTGSTSISVNHGFLVGYYDKNKMIEEIYPNMIVNTSFFQWGIFPGLWDKLFKKELLKRMHADVDIRITMGDDALCIYPYLLKANSIYIY</sequence>
<accession>A0A7G9FMY1</accession>
<proteinExistence type="predicted"/>
<dbReference type="SUPFAM" id="SSF53448">
    <property type="entry name" value="Nucleotide-diphospho-sugar transferases"/>
    <property type="match status" value="1"/>
</dbReference>
<protein>
    <submittedName>
        <fullName evidence="4">Glycosyltransferase</fullName>
    </submittedName>
</protein>
<dbReference type="Gene3D" id="3.90.550.10">
    <property type="entry name" value="Spore Coat Polysaccharide Biosynthesis Protein SpsA, Chain A"/>
    <property type="match status" value="1"/>
</dbReference>
<dbReference type="CDD" id="cd00761">
    <property type="entry name" value="Glyco_tranf_GTA_type"/>
    <property type="match status" value="1"/>
</dbReference>
<dbReference type="EMBL" id="CP060632">
    <property type="protein sequence ID" value="QNL99912.1"/>
    <property type="molecule type" value="Genomic_DNA"/>
</dbReference>
<keyword evidence="5" id="KW-1185">Reference proteome</keyword>
<evidence type="ECO:0000313" key="5">
    <source>
        <dbReference type="Proteomes" id="UP000515819"/>
    </source>
</evidence>
<keyword evidence="2 4" id="KW-0808">Transferase</keyword>
<dbReference type="RefSeq" id="WP_249321382.1">
    <property type="nucleotide sequence ID" value="NZ_CP060632.1"/>
</dbReference>
<organism evidence="4 5">
    <name type="scientific">Wujia chipingensis</name>
    <dbReference type="NCBI Taxonomy" id="2763670"/>
    <lineage>
        <taxon>Bacteria</taxon>
        <taxon>Bacillati</taxon>
        <taxon>Bacillota</taxon>
        <taxon>Clostridia</taxon>
        <taxon>Lachnospirales</taxon>
        <taxon>Lachnospiraceae</taxon>
        <taxon>Wujia</taxon>
    </lineage>
</organism>
<dbReference type="PANTHER" id="PTHR22916:SF51">
    <property type="entry name" value="GLYCOSYLTRANSFERASE EPSH-RELATED"/>
    <property type="match status" value="1"/>
</dbReference>
<evidence type="ECO:0000313" key="4">
    <source>
        <dbReference type="EMBL" id="QNL99912.1"/>
    </source>
</evidence>
<gene>
    <name evidence="4" type="ORF">H9Q76_00960</name>
</gene>
<evidence type="ECO:0000256" key="1">
    <source>
        <dbReference type="ARBA" id="ARBA00022676"/>
    </source>
</evidence>
<dbReference type="KEGG" id="wcp:H9Q76_00960"/>
<evidence type="ECO:0000256" key="2">
    <source>
        <dbReference type="ARBA" id="ARBA00022679"/>
    </source>
</evidence>
<evidence type="ECO:0000259" key="3">
    <source>
        <dbReference type="Pfam" id="PF00535"/>
    </source>
</evidence>
<dbReference type="GO" id="GO:0016757">
    <property type="term" value="F:glycosyltransferase activity"/>
    <property type="evidence" value="ECO:0007669"/>
    <property type="project" value="UniProtKB-KW"/>
</dbReference>